<keyword evidence="4" id="KW-0813">Transport</keyword>
<evidence type="ECO:0000256" key="9">
    <source>
        <dbReference type="ARBA" id="ARBA00022989"/>
    </source>
</evidence>
<feature type="transmembrane region" description="Helical" evidence="13">
    <location>
        <begin position="50"/>
        <end position="69"/>
    </location>
</feature>
<comment type="similarity">
    <text evidence="3">Belongs to the amino acid/polyamine transporter 2 family. Amino acid/auxin permease (AAAP) (TC 2.A.18.1) subfamily.</text>
</comment>
<dbReference type="GO" id="GO:0012505">
    <property type="term" value="C:endomembrane system"/>
    <property type="evidence" value="ECO:0007669"/>
    <property type="project" value="UniProtKB-SubCell"/>
</dbReference>
<comment type="subcellular location">
    <subcellularLocation>
        <location evidence="2">Cell membrane</location>
    </subcellularLocation>
    <subcellularLocation>
        <location evidence="1">Endomembrane system</location>
        <topology evidence="1">Multi-pass membrane protein</topology>
    </subcellularLocation>
</comment>
<keyword evidence="7" id="KW-0769">Symport</keyword>
<name>A0AAQ3NB19_VIGMU</name>
<dbReference type="GO" id="GO:0015293">
    <property type="term" value="F:symporter activity"/>
    <property type="evidence" value="ECO:0007669"/>
    <property type="project" value="UniProtKB-KW"/>
</dbReference>
<accession>A0AAQ3NB19</accession>
<feature type="transmembrane region" description="Helical" evidence="13">
    <location>
        <begin position="147"/>
        <end position="166"/>
    </location>
</feature>
<keyword evidence="10 13" id="KW-0472">Membrane</keyword>
<keyword evidence="14" id="KW-0732">Signal</keyword>
<evidence type="ECO:0000256" key="7">
    <source>
        <dbReference type="ARBA" id="ARBA00022847"/>
    </source>
</evidence>
<evidence type="ECO:0000259" key="15">
    <source>
        <dbReference type="Pfam" id="PF01490"/>
    </source>
</evidence>
<dbReference type="Pfam" id="PF01490">
    <property type="entry name" value="Aa_trans"/>
    <property type="match status" value="1"/>
</dbReference>
<dbReference type="GO" id="GO:0006865">
    <property type="term" value="P:amino acid transport"/>
    <property type="evidence" value="ECO:0007669"/>
    <property type="project" value="UniProtKB-KW"/>
</dbReference>
<dbReference type="EMBL" id="CP144695">
    <property type="protein sequence ID" value="WVZ06402.1"/>
    <property type="molecule type" value="Genomic_DNA"/>
</dbReference>
<proteinExistence type="inferred from homology"/>
<dbReference type="GO" id="GO:0005886">
    <property type="term" value="C:plasma membrane"/>
    <property type="evidence" value="ECO:0007669"/>
    <property type="project" value="UniProtKB-SubCell"/>
</dbReference>
<evidence type="ECO:0000256" key="10">
    <source>
        <dbReference type="ARBA" id="ARBA00023136"/>
    </source>
</evidence>
<keyword evidence="8" id="KW-0029">Amino-acid transport</keyword>
<keyword evidence="11" id="KW-0927">Auxin signaling pathway</keyword>
<keyword evidence="6 13" id="KW-0812">Transmembrane</keyword>
<evidence type="ECO:0000256" key="2">
    <source>
        <dbReference type="ARBA" id="ARBA00004236"/>
    </source>
</evidence>
<dbReference type="Proteomes" id="UP001374535">
    <property type="component" value="Chromosome 6"/>
</dbReference>
<keyword evidence="17" id="KW-1185">Reference proteome</keyword>
<evidence type="ECO:0000256" key="3">
    <source>
        <dbReference type="ARBA" id="ARBA00005590"/>
    </source>
</evidence>
<dbReference type="InterPro" id="IPR013057">
    <property type="entry name" value="AA_transpt_TM"/>
</dbReference>
<evidence type="ECO:0000256" key="1">
    <source>
        <dbReference type="ARBA" id="ARBA00004127"/>
    </source>
</evidence>
<evidence type="ECO:0000313" key="17">
    <source>
        <dbReference type="Proteomes" id="UP001374535"/>
    </source>
</evidence>
<gene>
    <name evidence="16" type="ORF">V8G54_019748</name>
</gene>
<evidence type="ECO:0000256" key="11">
    <source>
        <dbReference type="ARBA" id="ARBA00023294"/>
    </source>
</evidence>
<dbReference type="PANTHER" id="PTHR48017">
    <property type="entry name" value="OS05G0424000 PROTEIN-RELATED"/>
    <property type="match status" value="1"/>
</dbReference>
<feature type="transmembrane region" description="Helical" evidence="13">
    <location>
        <begin position="119"/>
        <end position="140"/>
    </location>
</feature>
<evidence type="ECO:0000256" key="6">
    <source>
        <dbReference type="ARBA" id="ARBA00022692"/>
    </source>
</evidence>
<evidence type="ECO:0000256" key="13">
    <source>
        <dbReference type="SAM" id="Phobius"/>
    </source>
</evidence>
<organism evidence="16 17">
    <name type="scientific">Vigna mungo</name>
    <name type="common">Black gram</name>
    <name type="synonym">Phaseolus mungo</name>
    <dbReference type="NCBI Taxonomy" id="3915"/>
    <lineage>
        <taxon>Eukaryota</taxon>
        <taxon>Viridiplantae</taxon>
        <taxon>Streptophyta</taxon>
        <taxon>Embryophyta</taxon>
        <taxon>Tracheophyta</taxon>
        <taxon>Spermatophyta</taxon>
        <taxon>Magnoliopsida</taxon>
        <taxon>eudicotyledons</taxon>
        <taxon>Gunneridae</taxon>
        <taxon>Pentapetalae</taxon>
        <taxon>rosids</taxon>
        <taxon>fabids</taxon>
        <taxon>Fabales</taxon>
        <taxon>Fabaceae</taxon>
        <taxon>Papilionoideae</taxon>
        <taxon>50 kb inversion clade</taxon>
        <taxon>NPAAA clade</taxon>
        <taxon>indigoferoid/millettioid clade</taxon>
        <taxon>Phaseoleae</taxon>
        <taxon>Vigna</taxon>
    </lineage>
</organism>
<feature type="domain" description="Amino acid transporter transmembrane" evidence="15">
    <location>
        <begin position="3"/>
        <end position="167"/>
    </location>
</feature>
<keyword evidence="5" id="KW-1003">Cell membrane</keyword>
<sequence>MTKKHQFSNVLLVCFFLTAVAYASMARVGYLMFCEEDESQVTLILPLHKVSSKLAIYTTLVNLISKFALMATPITNALKDLLPMTYKNRVTSILLSTSVVLSTTIFALIVPFFGSLMSLIAAFLSVTTSILLPCLCYLKISGTYRKFGCETVAIVIIIMTAIVMAISETYTSLMEITDNL</sequence>
<feature type="transmembrane region" description="Helical" evidence="13">
    <location>
        <begin position="90"/>
        <end position="113"/>
    </location>
</feature>
<dbReference type="GO" id="GO:0009734">
    <property type="term" value="P:auxin-activated signaling pathway"/>
    <property type="evidence" value="ECO:0007669"/>
    <property type="project" value="UniProtKB-KW"/>
</dbReference>
<evidence type="ECO:0000256" key="12">
    <source>
        <dbReference type="ARBA" id="ARBA00045588"/>
    </source>
</evidence>
<reference evidence="16 17" key="1">
    <citation type="journal article" date="2023" name="Life. Sci Alliance">
        <title>Evolutionary insights into 3D genome organization and epigenetic landscape of Vigna mungo.</title>
        <authorList>
            <person name="Junaid A."/>
            <person name="Singh B."/>
            <person name="Bhatia S."/>
        </authorList>
    </citation>
    <scope>NUCLEOTIDE SEQUENCE [LARGE SCALE GENOMIC DNA]</scope>
    <source>
        <strain evidence="16">Urdbean</strain>
    </source>
</reference>
<dbReference type="AlphaFoldDB" id="A0AAQ3NB19"/>
<evidence type="ECO:0000256" key="4">
    <source>
        <dbReference type="ARBA" id="ARBA00022448"/>
    </source>
</evidence>
<comment type="function">
    <text evidence="12">Carrier protein involved in proton-driven auxin influx. Mediates the formation of auxin gradient from developing leaves (site of auxin biosynthesis) to tips by contributing to the loading of auxin in vascular tissues and facilitating acropetal (base to tip) auxin transport within inner tissues of the root apex, and basipetal (tip to base) auxin transport within outer tissues of the root apex. May be involved in lateral roots and nodules formation.</text>
</comment>
<evidence type="ECO:0000256" key="14">
    <source>
        <dbReference type="SAM" id="SignalP"/>
    </source>
</evidence>
<feature type="signal peptide" evidence="14">
    <location>
        <begin position="1"/>
        <end position="23"/>
    </location>
</feature>
<feature type="chain" id="PRO_5042938760" description="Amino acid transporter transmembrane domain-containing protein" evidence="14">
    <location>
        <begin position="24"/>
        <end position="180"/>
    </location>
</feature>
<protein>
    <recommendedName>
        <fullName evidence="15">Amino acid transporter transmembrane domain-containing protein</fullName>
    </recommendedName>
</protein>
<evidence type="ECO:0000256" key="5">
    <source>
        <dbReference type="ARBA" id="ARBA00022475"/>
    </source>
</evidence>
<evidence type="ECO:0000313" key="16">
    <source>
        <dbReference type="EMBL" id="WVZ06402.1"/>
    </source>
</evidence>
<evidence type="ECO:0000256" key="8">
    <source>
        <dbReference type="ARBA" id="ARBA00022970"/>
    </source>
</evidence>
<keyword evidence="9 13" id="KW-1133">Transmembrane helix</keyword>